<sequence length="470" mass="52223">MDFWGCMNSLVDWDLRASPSFVTANMLTSSPPVKSGQPLLEDLELHDSPMKEALGDFMLNDLCCRTNRERYANGVLSGEDDPLLKLSGSTMVNPSPRIDLKLERSVSQRSSDGPGLPRGALMVSSSESSTPMKRCRPTVFTNQAVYCQVYGCNKDLGSSKEYHRRHKVCELHSKTPKVVVSGVEQRFCQQCSRFHLLCEFDDGKRSCRKRLAGHNQRRRKPHIGFQSSGRCARFLLPCNVGKFHGVNDFIGSIKLESRTNCSHVLLNSFQPGDLHPRLPFPSPSTNKAVCPFQESNRDSSTSVCKFSNIIQHSGLSRLVDREPPAGNEEFCSIFYTESPNDGFSRILEPGCARSLLSSHSQKSPTHTSGIPMDKCSNQYSTARFLDNLVVDEGLERFLGSSEGSQVVPAVVLDGGSASFETSHEIVGESTKDPHSSEEVPTIDLLQLSSRLQKVEHERQCMKLEFNKVVQ</sequence>
<evidence type="ECO:0000313" key="12">
    <source>
        <dbReference type="EMBL" id="KAK4750767.1"/>
    </source>
</evidence>
<comment type="caution">
    <text evidence="12">The sequence shown here is derived from an EMBL/GenBank/DDBJ whole genome shotgun (WGS) entry which is preliminary data.</text>
</comment>
<name>A0AAN7PK36_9MYRT</name>
<dbReference type="InterPro" id="IPR044817">
    <property type="entry name" value="SBP-like"/>
</dbReference>
<reference evidence="12 13" key="1">
    <citation type="journal article" date="2023" name="Hortic Res">
        <title>Pangenome of water caltrop reveals structural variations and asymmetric subgenome divergence after allopolyploidization.</title>
        <authorList>
            <person name="Zhang X."/>
            <person name="Chen Y."/>
            <person name="Wang L."/>
            <person name="Yuan Y."/>
            <person name="Fang M."/>
            <person name="Shi L."/>
            <person name="Lu R."/>
            <person name="Comes H.P."/>
            <person name="Ma Y."/>
            <person name="Chen Y."/>
            <person name="Huang G."/>
            <person name="Zhou Y."/>
            <person name="Zheng Z."/>
            <person name="Qiu Y."/>
        </authorList>
    </citation>
    <scope>NUCLEOTIDE SEQUENCE [LARGE SCALE GENOMIC DNA]</scope>
    <source>
        <tissue evidence="12">Roots</tissue>
    </source>
</reference>
<evidence type="ECO:0000313" key="13">
    <source>
        <dbReference type="Proteomes" id="UP001345219"/>
    </source>
</evidence>
<evidence type="ECO:0000256" key="9">
    <source>
        <dbReference type="PROSITE-ProRule" id="PRU00470"/>
    </source>
</evidence>
<dbReference type="FunFam" id="4.10.1100.10:FF:000001">
    <property type="entry name" value="Squamosa promoter-binding-like protein 14"/>
    <property type="match status" value="1"/>
</dbReference>
<keyword evidence="7" id="KW-0804">Transcription</keyword>
<evidence type="ECO:0000256" key="7">
    <source>
        <dbReference type="ARBA" id="ARBA00023163"/>
    </source>
</evidence>
<evidence type="ECO:0000256" key="8">
    <source>
        <dbReference type="ARBA" id="ARBA00023242"/>
    </source>
</evidence>
<evidence type="ECO:0000259" key="11">
    <source>
        <dbReference type="PROSITE" id="PS51141"/>
    </source>
</evidence>
<dbReference type="InterPro" id="IPR036893">
    <property type="entry name" value="SBP_sf"/>
</dbReference>
<keyword evidence="4" id="KW-0862">Zinc</keyword>
<keyword evidence="13" id="KW-1185">Reference proteome</keyword>
<dbReference type="PROSITE" id="PS51141">
    <property type="entry name" value="ZF_SBP"/>
    <property type="match status" value="1"/>
</dbReference>
<evidence type="ECO:0000256" key="5">
    <source>
        <dbReference type="ARBA" id="ARBA00023015"/>
    </source>
</evidence>
<dbReference type="Proteomes" id="UP001345219">
    <property type="component" value="Chromosome 4"/>
</dbReference>
<proteinExistence type="predicted"/>
<keyword evidence="8" id="KW-0539">Nucleus</keyword>
<gene>
    <name evidence="12" type="ORF">SAY87_004249</name>
</gene>
<dbReference type="Pfam" id="PF03110">
    <property type="entry name" value="SBP"/>
    <property type="match status" value="1"/>
</dbReference>
<dbReference type="PANTHER" id="PTHR31251">
    <property type="entry name" value="SQUAMOSA PROMOTER-BINDING-LIKE PROTEIN 4"/>
    <property type="match status" value="1"/>
</dbReference>
<dbReference type="PANTHER" id="PTHR31251:SF226">
    <property type="entry name" value="SQUAMOSA PROMOTER-BINDING-LIKE PROTEIN 6"/>
    <property type="match status" value="1"/>
</dbReference>
<keyword evidence="2" id="KW-0479">Metal-binding</keyword>
<accession>A0AAN7PK36</accession>
<evidence type="ECO:0000256" key="1">
    <source>
        <dbReference type="ARBA" id="ARBA00004123"/>
    </source>
</evidence>
<dbReference type="EMBL" id="JAXIOK010000017">
    <property type="protein sequence ID" value="KAK4750767.1"/>
    <property type="molecule type" value="Genomic_DNA"/>
</dbReference>
<dbReference type="GO" id="GO:0003677">
    <property type="term" value="F:DNA binding"/>
    <property type="evidence" value="ECO:0007669"/>
    <property type="project" value="UniProtKB-KW"/>
</dbReference>
<dbReference type="GO" id="GO:0008270">
    <property type="term" value="F:zinc ion binding"/>
    <property type="evidence" value="ECO:0007669"/>
    <property type="project" value="UniProtKB-KW"/>
</dbReference>
<evidence type="ECO:0000256" key="4">
    <source>
        <dbReference type="ARBA" id="ARBA00022833"/>
    </source>
</evidence>
<feature type="domain" description="SBP-type" evidence="11">
    <location>
        <begin position="144"/>
        <end position="221"/>
    </location>
</feature>
<dbReference type="SUPFAM" id="SSF103612">
    <property type="entry name" value="SBT domain"/>
    <property type="match status" value="1"/>
</dbReference>
<dbReference type="Gene3D" id="4.10.1100.10">
    <property type="entry name" value="Transcription factor, SBP-box domain"/>
    <property type="match status" value="1"/>
</dbReference>
<comment type="subcellular location">
    <subcellularLocation>
        <location evidence="1">Nucleus</location>
    </subcellularLocation>
</comment>
<dbReference type="InterPro" id="IPR004333">
    <property type="entry name" value="SBP_dom"/>
</dbReference>
<keyword evidence="3 9" id="KW-0863">Zinc-finger</keyword>
<keyword evidence="5" id="KW-0805">Transcription regulation</keyword>
<feature type="region of interest" description="Disordered" evidence="10">
    <location>
        <begin position="103"/>
        <end position="133"/>
    </location>
</feature>
<evidence type="ECO:0000256" key="10">
    <source>
        <dbReference type="SAM" id="MobiDB-lite"/>
    </source>
</evidence>
<keyword evidence="6" id="KW-0238">DNA-binding</keyword>
<dbReference type="GO" id="GO:0005634">
    <property type="term" value="C:nucleus"/>
    <property type="evidence" value="ECO:0007669"/>
    <property type="project" value="UniProtKB-SubCell"/>
</dbReference>
<evidence type="ECO:0000256" key="2">
    <source>
        <dbReference type="ARBA" id="ARBA00022723"/>
    </source>
</evidence>
<organism evidence="12 13">
    <name type="scientific">Trapa incisa</name>
    <dbReference type="NCBI Taxonomy" id="236973"/>
    <lineage>
        <taxon>Eukaryota</taxon>
        <taxon>Viridiplantae</taxon>
        <taxon>Streptophyta</taxon>
        <taxon>Embryophyta</taxon>
        <taxon>Tracheophyta</taxon>
        <taxon>Spermatophyta</taxon>
        <taxon>Magnoliopsida</taxon>
        <taxon>eudicotyledons</taxon>
        <taxon>Gunneridae</taxon>
        <taxon>Pentapetalae</taxon>
        <taxon>rosids</taxon>
        <taxon>malvids</taxon>
        <taxon>Myrtales</taxon>
        <taxon>Lythraceae</taxon>
        <taxon>Trapa</taxon>
    </lineage>
</organism>
<evidence type="ECO:0000256" key="6">
    <source>
        <dbReference type="ARBA" id="ARBA00023125"/>
    </source>
</evidence>
<evidence type="ECO:0000256" key="3">
    <source>
        <dbReference type="ARBA" id="ARBA00022771"/>
    </source>
</evidence>
<dbReference type="AlphaFoldDB" id="A0AAN7PK36"/>
<protein>
    <recommendedName>
        <fullName evidence="11">SBP-type domain-containing protein</fullName>
    </recommendedName>
</protein>